<keyword evidence="2" id="KW-0472">Membrane</keyword>
<evidence type="ECO:0000256" key="2">
    <source>
        <dbReference type="SAM" id="Phobius"/>
    </source>
</evidence>
<dbReference type="Pfam" id="PF20249">
    <property type="entry name" value="VasX_N"/>
    <property type="match status" value="1"/>
</dbReference>
<keyword evidence="2" id="KW-1133">Transmembrane helix</keyword>
<organism evidence="4 7">
    <name type="scientific">Gilliamella apicola</name>
    <dbReference type="NCBI Taxonomy" id="1196095"/>
    <lineage>
        <taxon>Bacteria</taxon>
        <taxon>Pseudomonadati</taxon>
        <taxon>Pseudomonadota</taxon>
        <taxon>Gammaproteobacteria</taxon>
        <taxon>Orbales</taxon>
        <taxon>Orbaceae</taxon>
        <taxon>Gilliamella</taxon>
    </lineage>
</organism>
<dbReference type="CDD" id="cd20707">
    <property type="entry name" value="MIX_III"/>
    <property type="match status" value="1"/>
</dbReference>
<keyword evidence="6" id="KW-1185">Reference proteome</keyword>
<keyword evidence="1" id="KW-0175">Coiled coil</keyword>
<gene>
    <name evidence="5" type="ORF">B6C91_12020</name>
    <name evidence="4" type="ORF">B6D08_08355</name>
</gene>
<evidence type="ECO:0000313" key="4">
    <source>
        <dbReference type="EMBL" id="OTP99135.1"/>
    </source>
</evidence>
<feature type="coiled-coil region" evidence="1">
    <location>
        <begin position="828"/>
        <end position="888"/>
    </location>
</feature>
<dbReference type="OrthoDB" id="6178961at2"/>
<proteinExistence type="predicted"/>
<accession>A0A242NGM3</accession>
<dbReference type="InterPro" id="IPR046864">
    <property type="entry name" value="VasX_N"/>
</dbReference>
<dbReference type="Proteomes" id="UP000194977">
    <property type="component" value="Unassembled WGS sequence"/>
</dbReference>
<evidence type="ECO:0000259" key="3">
    <source>
        <dbReference type="Pfam" id="PF20249"/>
    </source>
</evidence>
<feature type="domain" description="Toxin VasX N-terminal region" evidence="3">
    <location>
        <begin position="19"/>
        <end position="190"/>
    </location>
</feature>
<dbReference type="EMBL" id="NART01000079">
    <property type="protein sequence ID" value="OTQ08547.1"/>
    <property type="molecule type" value="Genomic_DNA"/>
</dbReference>
<dbReference type="RefSeq" id="WP_086301083.1">
    <property type="nucleotide sequence ID" value="NZ_MZNE01000011.1"/>
</dbReference>
<dbReference type="Proteomes" id="UP000194800">
    <property type="component" value="Unassembled WGS sequence"/>
</dbReference>
<evidence type="ECO:0000313" key="5">
    <source>
        <dbReference type="EMBL" id="OTQ08547.1"/>
    </source>
</evidence>
<evidence type="ECO:0000313" key="7">
    <source>
        <dbReference type="Proteomes" id="UP000194977"/>
    </source>
</evidence>
<name>A0A242NGM3_9GAMM</name>
<evidence type="ECO:0000256" key="1">
    <source>
        <dbReference type="SAM" id="Coils"/>
    </source>
</evidence>
<keyword evidence="2" id="KW-0812">Transmembrane</keyword>
<evidence type="ECO:0000313" key="6">
    <source>
        <dbReference type="Proteomes" id="UP000194800"/>
    </source>
</evidence>
<reference evidence="6 7" key="1">
    <citation type="submission" date="2017-03" db="EMBL/GenBank/DDBJ databases">
        <title>Comparative genomics of honeybee gut symbionts reveal geographically distinct and subgroup specific antibiotic resistance.</title>
        <authorList>
            <person name="Ludvigsen J."/>
            <person name="Porcellato D."/>
            <person name="Labee-Lund T.M."/>
            <person name="Amdam G.V."/>
            <person name="Rudi K."/>
        </authorList>
    </citation>
    <scope>NUCLEOTIDE SEQUENCE [LARGE SCALE GENOMIC DNA]</scope>
    <source>
        <strain evidence="4 7">A-7-12</strain>
        <strain evidence="5 6">A-9-12</strain>
    </source>
</reference>
<feature type="coiled-coil region" evidence="1">
    <location>
        <begin position="584"/>
        <end position="664"/>
    </location>
</feature>
<comment type="caution">
    <text evidence="4">The sequence shown here is derived from an EMBL/GenBank/DDBJ whole genome shotgun (WGS) entry which is preliminary data.</text>
</comment>
<sequence>MQKEINTANQNKKQAAGKCPVCERKGIPVFLLRQAVIKLAPFEGAKSDFDYQSLANYAQKINFKNRMPDEQLKDYGYILRTLRNGYVYVMQQKGDDINTRILEAYECIDGALRLKDAYSLSGTEPRPLSKACYNACHSIPASFINLDDRIYTNAWVAYVSQPWSSETINQYIKEQDKLALSRFTHIDITKLKDDPDQATNNRAVPFADIFGKADDTESVSNVLEFRIKKAPLPNFRSAHPFVSLYNQKRFFAYHVNQLSDSSCGVVVEDTFGIAEELNSQRLSHLHIFNEKPLTDDELKLAEEVIDNLDDIDKETKIYEQRAKNMLKTINPYLQQRFKYYEAGMLKKRMIFELMIQYRQSIVTSYDREIAKVEEEIEKVVNSGNDNVGYNGIPVSAGMRTRIGRLSSDKKQALDDFDDCVNQDTIQNFTSELESAYNEVVNYCREWSQDYYTYVRWLFGKQEFISDYGQSKPSSFNLVHFWQREFDFSVETALMAHVTEVTQILLDSTHSEIKFANDSALWDELLSNPESIYYIIDYNNPKGIDRDEEVYVELTDNRLLKPNDIISNVLSFAPVVNKVIEEVNEVALQRKQHILEQNKTQLEAEIKINQQKIEQLESKKKSIPLHNQTEIQELIKAKRKYNAEIQTLNKELEKVNQQMSEMAQSNVSNLGQRANRNDLLNNTALKKQAVLIKDQLHIPIKSQWMRLNAFDQLARIGAMPVEINIQIKPENIAKIQNLFTQMQRGFFNRGLYHPHEQEFLQNFDIDEEVTKTGTTKTRKAKFTLCFPDKVTRSLFVDFIKQTNGVLNPYELKKFIENAYKDYFKLIYKQKNLQAQLENATKNKTSINEQINQGSSKNTSNKTTKINQKIEKIEDVINNTQNKVGQITKDIELKTAKNKINTGLKTFAINLTVSIISSALTLMNIKDTLKEWGVAKEGSGEQKVKAQLIKDVVFLALTGVDLISQYQNIKLTMQLKDAISINADTRVINSQLKLNTLITKTVSRVTTVITVLEAIGELKSSFDMVDMEDKKYFQMRLGGSIALIFGAIVALAGTLLTIIVGAIFAIVGGVAILFSKKYDKYTPIQHWLNRCCFGNQAELEYLGYDAYHEEDRYSHSGFGLALNDYTVMIYGIQTFIRLQSLYNGAPVVSIGDSANMLQQHIYFYVDIPDFAKANSNEVLTASIRLYLYNWEHLDNQSSVITDKYIDLKCRVTTDGIEVLEIKNGPETDKYICTDKKMFFNKYELPSLISKFPSSTGERYIDEPAEFQLTQTLANGTKVIESKPKFSDIKNVMVKQDDSIDSDGLIINKWIAGTIGANSIKKYHIVIEYNNREAVPLIITKKSNKIN</sequence>
<dbReference type="EMBL" id="NARP01000020">
    <property type="protein sequence ID" value="OTP99135.1"/>
    <property type="molecule type" value="Genomic_DNA"/>
</dbReference>
<protein>
    <recommendedName>
        <fullName evidence="3">Toxin VasX N-terminal region domain-containing protein</fullName>
    </recommendedName>
</protein>
<feature type="transmembrane region" description="Helical" evidence="2">
    <location>
        <begin position="1039"/>
        <end position="1072"/>
    </location>
</feature>